<dbReference type="GO" id="GO:0008360">
    <property type="term" value="P:regulation of cell shape"/>
    <property type="evidence" value="ECO:0007669"/>
    <property type="project" value="UniProtKB-KW"/>
</dbReference>
<keyword evidence="1 10" id="KW-0963">Cytoplasm</keyword>
<dbReference type="GO" id="GO:0051301">
    <property type="term" value="P:cell division"/>
    <property type="evidence" value="ECO:0007669"/>
    <property type="project" value="UniProtKB-KW"/>
</dbReference>
<evidence type="ECO:0000256" key="11">
    <source>
        <dbReference type="RuleBase" id="RU004136"/>
    </source>
</evidence>
<dbReference type="PANTHER" id="PTHR43024:SF1">
    <property type="entry name" value="UDP-N-ACETYLMURAMOYL-TRIPEPTIDE--D-ALANYL-D-ALANINE LIGASE"/>
    <property type="match status" value="1"/>
</dbReference>
<evidence type="ECO:0000256" key="8">
    <source>
        <dbReference type="ARBA" id="ARBA00023306"/>
    </source>
</evidence>
<gene>
    <name evidence="10" type="primary">murF</name>
    <name evidence="15" type="ORF">KK083_25635</name>
</gene>
<dbReference type="Gene3D" id="3.40.1190.10">
    <property type="entry name" value="Mur-like, catalytic domain"/>
    <property type="match status" value="1"/>
</dbReference>
<comment type="function">
    <text evidence="10 11">Involved in cell wall formation. Catalyzes the final step in the synthesis of UDP-N-acetylmuramoyl-pentapeptide, the precursor of murein.</text>
</comment>
<evidence type="ECO:0000256" key="7">
    <source>
        <dbReference type="ARBA" id="ARBA00022984"/>
    </source>
</evidence>
<dbReference type="PANTHER" id="PTHR43024">
    <property type="entry name" value="UDP-N-ACETYLMURAMOYL-TRIPEPTIDE--D-ALANYL-D-ALANINE LIGASE"/>
    <property type="match status" value="1"/>
</dbReference>
<evidence type="ECO:0000313" key="15">
    <source>
        <dbReference type="EMBL" id="MBT1700294.1"/>
    </source>
</evidence>
<evidence type="ECO:0000313" key="16">
    <source>
        <dbReference type="Proteomes" id="UP001319200"/>
    </source>
</evidence>
<dbReference type="InterPro" id="IPR004101">
    <property type="entry name" value="Mur_ligase_C"/>
</dbReference>
<dbReference type="SUPFAM" id="SSF63418">
    <property type="entry name" value="MurE/MurF N-terminal domain"/>
    <property type="match status" value="1"/>
</dbReference>
<evidence type="ECO:0000256" key="6">
    <source>
        <dbReference type="ARBA" id="ARBA00022960"/>
    </source>
</evidence>
<feature type="domain" description="Mur ligase C-terminal" evidence="13">
    <location>
        <begin position="299"/>
        <end position="417"/>
    </location>
</feature>
<keyword evidence="8 10" id="KW-0131">Cell cycle</keyword>
<keyword evidence="4 10" id="KW-0547">Nucleotide-binding</keyword>
<accession>A0AAP2DRR9</accession>
<keyword evidence="7 10" id="KW-0573">Peptidoglycan synthesis</keyword>
<dbReference type="EC" id="6.3.2.10" evidence="10 11"/>
<feature type="domain" description="Mur ligase N-terminal catalytic" evidence="12">
    <location>
        <begin position="17"/>
        <end position="85"/>
    </location>
</feature>
<dbReference type="NCBIfam" id="TIGR01143">
    <property type="entry name" value="murF"/>
    <property type="match status" value="1"/>
</dbReference>
<comment type="pathway">
    <text evidence="10 11">Cell wall biogenesis; peptidoglycan biosynthesis.</text>
</comment>
<dbReference type="GO" id="GO:0009252">
    <property type="term" value="P:peptidoglycan biosynthetic process"/>
    <property type="evidence" value="ECO:0007669"/>
    <property type="project" value="UniProtKB-UniRule"/>
</dbReference>
<feature type="binding site" evidence="10">
    <location>
        <begin position="98"/>
        <end position="104"/>
    </location>
    <ligand>
        <name>ATP</name>
        <dbReference type="ChEBI" id="CHEBI:30616"/>
    </ligand>
</feature>
<dbReference type="GO" id="GO:0005737">
    <property type="term" value="C:cytoplasm"/>
    <property type="evidence" value="ECO:0007669"/>
    <property type="project" value="UniProtKB-SubCell"/>
</dbReference>
<dbReference type="InterPro" id="IPR051046">
    <property type="entry name" value="MurCDEF_CellWall_CoF430Synth"/>
</dbReference>
<proteinExistence type="inferred from homology"/>
<evidence type="ECO:0000259" key="12">
    <source>
        <dbReference type="Pfam" id="PF01225"/>
    </source>
</evidence>
<evidence type="ECO:0000256" key="10">
    <source>
        <dbReference type="HAMAP-Rule" id="MF_02019"/>
    </source>
</evidence>
<dbReference type="Gene3D" id="3.40.1390.10">
    <property type="entry name" value="MurE/MurF, N-terminal domain"/>
    <property type="match status" value="1"/>
</dbReference>
<dbReference type="EMBL" id="JAHESF010000038">
    <property type="protein sequence ID" value="MBT1700294.1"/>
    <property type="molecule type" value="Genomic_DNA"/>
</dbReference>
<dbReference type="SUPFAM" id="SSF53244">
    <property type="entry name" value="MurD-like peptide ligases, peptide-binding domain"/>
    <property type="match status" value="1"/>
</dbReference>
<dbReference type="SUPFAM" id="SSF53623">
    <property type="entry name" value="MurD-like peptide ligases, catalytic domain"/>
    <property type="match status" value="1"/>
</dbReference>
<dbReference type="AlphaFoldDB" id="A0AAP2DRR9"/>
<dbReference type="GO" id="GO:0071555">
    <property type="term" value="P:cell wall organization"/>
    <property type="evidence" value="ECO:0007669"/>
    <property type="project" value="UniProtKB-KW"/>
</dbReference>
<evidence type="ECO:0000256" key="3">
    <source>
        <dbReference type="ARBA" id="ARBA00022618"/>
    </source>
</evidence>
<evidence type="ECO:0000256" key="1">
    <source>
        <dbReference type="ARBA" id="ARBA00022490"/>
    </source>
</evidence>
<keyword evidence="5 10" id="KW-0067">ATP-binding</keyword>
<keyword evidence="16" id="KW-1185">Reference proteome</keyword>
<evidence type="ECO:0000256" key="5">
    <source>
        <dbReference type="ARBA" id="ARBA00022840"/>
    </source>
</evidence>
<evidence type="ECO:0000259" key="13">
    <source>
        <dbReference type="Pfam" id="PF02875"/>
    </source>
</evidence>
<dbReference type="InterPro" id="IPR036615">
    <property type="entry name" value="Mur_ligase_C_dom_sf"/>
</dbReference>
<dbReference type="InterPro" id="IPR005863">
    <property type="entry name" value="UDP-N-AcMur_synth"/>
</dbReference>
<comment type="caution">
    <text evidence="15">The sequence shown here is derived from an EMBL/GenBank/DDBJ whole genome shotgun (WGS) entry which is preliminary data.</text>
</comment>
<dbReference type="Pfam" id="PF02875">
    <property type="entry name" value="Mur_ligase_C"/>
    <property type="match status" value="1"/>
</dbReference>
<name>A0AAP2DRR9_9BACT</name>
<comment type="subcellular location">
    <subcellularLocation>
        <location evidence="10 11">Cytoplasm</location>
    </subcellularLocation>
</comment>
<evidence type="ECO:0000256" key="2">
    <source>
        <dbReference type="ARBA" id="ARBA00022598"/>
    </source>
</evidence>
<dbReference type="InterPro" id="IPR000713">
    <property type="entry name" value="Mur_ligase_N"/>
</dbReference>
<dbReference type="InterPro" id="IPR013221">
    <property type="entry name" value="Mur_ligase_cen"/>
</dbReference>
<comment type="similarity">
    <text evidence="10">Belongs to the MurCDEF family. MurF subfamily.</text>
</comment>
<sequence length="428" mass="47301">MIEIEKLYQKYSEHKKISTDTRQITPDSVFFALRGDKFNANEFAAEALSKGARYAVIDEEKYQKDDRFILVPDVLQALQKLARFHRDQLTIPVVALTGSNGKTTSKELLNAVLSKKFRTYATRGNLNNHIGVPLTILAIDTTVEVAVVEMGANHLGEIALLCEIANPTHGFITNIGKAHIGTFGGFDNIVRGKSEIFQHLITHNGTAFINSQNPLLANMAKRFKEPVFYPAKGDYYQAEFISADPMVKFRADNGDVVQTNLIGAYNFENMAAALCIGKYFGVEAKLANQAVAEYVPGNMRSQVVQKGSNTIILDAYNANPSSMQAAIENLAAMKASKKVLILGDMFELEGEADKEHRAIGKLIKEKGFEHVYLCGTLFKSALHEIPNAKYFPKKDELVQELKQYPVSGATVLVKASRGIGLETVVEYL</sequence>
<protein>
    <recommendedName>
        <fullName evidence="10 11">UDP-N-acetylmuramoyl-tripeptide--D-alanyl-D-alanine ligase</fullName>
        <ecNumber evidence="10 11">6.3.2.10</ecNumber>
    </recommendedName>
    <alternativeName>
        <fullName evidence="10">D-alanyl-D-alanine-adding enzyme</fullName>
    </alternativeName>
</protein>
<dbReference type="GO" id="GO:0047480">
    <property type="term" value="F:UDP-N-acetylmuramoyl-tripeptide-D-alanyl-D-alanine ligase activity"/>
    <property type="evidence" value="ECO:0007669"/>
    <property type="project" value="UniProtKB-UniRule"/>
</dbReference>
<dbReference type="InterPro" id="IPR035911">
    <property type="entry name" value="MurE/MurF_N"/>
</dbReference>
<comment type="catalytic activity">
    <reaction evidence="10 11">
        <text>D-alanyl-D-alanine + UDP-N-acetyl-alpha-D-muramoyl-L-alanyl-gamma-D-glutamyl-meso-2,6-diaminopimelate + ATP = UDP-N-acetyl-alpha-D-muramoyl-L-alanyl-gamma-D-glutamyl-meso-2,6-diaminopimeloyl-D-alanyl-D-alanine + ADP + phosphate + H(+)</text>
        <dbReference type="Rhea" id="RHEA:28374"/>
        <dbReference type="ChEBI" id="CHEBI:15378"/>
        <dbReference type="ChEBI" id="CHEBI:30616"/>
        <dbReference type="ChEBI" id="CHEBI:43474"/>
        <dbReference type="ChEBI" id="CHEBI:57822"/>
        <dbReference type="ChEBI" id="CHEBI:61386"/>
        <dbReference type="ChEBI" id="CHEBI:83905"/>
        <dbReference type="ChEBI" id="CHEBI:456216"/>
        <dbReference type="EC" id="6.3.2.10"/>
    </reaction>
</comment>
<dbReference type="Pfam" id="PF01225">
    <property type="entry name" value="Mur_ligase"/>
    <property type="match status" value="1"/>
</dbReference>
<dbReference type="HAMAP" id="MF_02019">
    <property type="entry name" value="MurF"/>
    <property type="match status" value="1"/>
</dbReference>
<dbReference type="Proteomes" id="UP001319200">
    <property type="component" value="Unassembled WGS sequence"/>
</dbReference>
<keyword evidence="9 10" id="KW-0961">Cell wall biogenesis/degradation</keyword>
<keyword evidence="6 10" id="KW-0133">Cell shape</keyword>
<reference evidence="15 16" key="1">
    <citation type="submission" date="2021-05" db="EMBL/GenBank/DDBJ databases">
        <title>A Polyphasic approach of four new species of the genus Ohtaekwangia: Ohtaekwangia histidinii sp. nov., Ohtaekwangia cretensis sp. nov., Ohtaekwangia indiensis sp. nov., Ohtaekwangia reichenbachii sp. nov. from diverse environment.</title>
        <authorList>
            <person name="Octaviana S."/>
        </authorList>
    </citation>
    <scope>NUCLEOTIDE SEQUENCE [LARGE SCALE GENOMIC DNA]</scope>
    <source>
        <strain evidence="15 16">PWU4</strain>
    </source>
</reference>
<dbReference type="Pfam" id="PF08245">
    <property type="entry name" value="Mur_ligase_M"/>
    <property type="match status" value="1"/>
</dbReference>
<dbReference type="Gene3D" id="3.90.190.20">
    <property type="entry name" value="Mur ligase, C-terminal domain"/>
    <property type="match status" value="1"/>
</dbReference>
<evidence type="ECO:0000259" key="14">
    <source>
        <dbReference type="Pfam" id="PF08245"/>
    </source>
</evidence>
<keyword evidence="3 10" id="KW-0132">Cell division</keyword>
<evidence type="ECO:0000256" key="9">
    <source>
        <dbReference type="ARBA" id="ARBA00023316"/>
    </source>
</evidence>
<dbReference type="RefSeq" id="WP_254168805.1">
    <property type="nucleotide sequence ID" value="NZ_JAHESF010000038.1"/>
</dbReference>
<feature type="domain" description="Mur ligase central" evidence="14">
    <location>
        <begin position="97"/>
        <end position="276"/>
    </location>
</feature>
<keyword evidence="2 10" id="KW-0436">Ligase</keyword>
<evidence type="ECO:0000256" key="4">
    <source>
        <dbReference type="ARBA" id="ARBA00022741"/>
    </source>
</evidence>
<organism evidence="15 16">
    <name type="scientific">Chryseosolibacter histidini</name>
    <dbReference type="NCBI Taxonomy" id="2782349"/>
    <lineage>
        <taxon>Bacteria</taxon>
        <taxon>Pseudomonadati</taxon>
        <taxon>Bacteroidota</taxon>
        <taxon>Cytophagia</taxon>
        <taxon>Cytophagales</taxon>
        <taxon>Chryseotaleaceae</taxon>
        <taxon>Chryseosolibacter</taxon>
    </lineage>
</organism>
<dbReference type="InterPro" id="IPR036565">
    <property type="entry name" value="Mur-like_cat_sf"/>
</dbReference>
<dbReference type="GO" id="GO:0005524">
    <property type="term" value="F:ATP binding"/>
    <property type="evidence" value="ECO:0007669"/>
    <property type="project" value="UniProtKB-UniRule"/>
</dbReference>